<name>A0A3N4KFR6_9PEZI</name>
<dbReference type="Pfam" id="PF13391">
    <property type="entry name" value="HNH_2"/>
    <property type="match status" value="1"/>
</dbReference>
<evidence type="ECO:0000259" key="1">
    <source>
        <dbReference type="Pfam" id="PF13391"/>
    </source>
</evidence>
<dbReference type="AlphaFoldDB" id="A0A3N4KFR6"/>
<accession>A0A3N4KFR6</accession>
<dbReference type="Proteomes" id="UP000277580">
    <property type="component" value="Unassembled WGS sequence"/>
</dbReference>
<reference evidence="3 4" key="1">
    <citation type="journal article" date="2018" name="Nat. Ecol. Evol.">
        <title>Pezizomycetes genomes reveal the molecular basis of ectomycorrhizal truffle lifestyle.</title>
        <authorList>
            <person name="Murat C."/>
            <person name="Payen T."/>
            <person name="Noel B."/>
            <person name="Kuo A."/>
            <person name="Morin E."/>
            <person name="Chen J."/>
            <person name="Kohler A."/>
            <person name="Krizsan K."/>
            <person name="Balestrini R."/>
            <person name="Da Silva C."/>
            <person name="Montanini B."/>
            <person name="Hainaut M."/>
            <person name="Levati E."/>
            <person name="Barry K.W."/>
            <person name="Belfiori B."/>
            <person name="Cichocki N."/>
            <person name="Clum A."/>
            <person name="Dockter R.B."/>
            <person name="Fauchery L."/>
            <person name="Guy J."/>
            <person name="Iotti M."/>
            <person name="Le Tacon F."/>
            <person name="Lindquist E.A."/>
            <person name="Lipzen A."/>
            <person name="Malagnac F."/>
            <person name="Mello A."/>
            <person name="Molinier V."/>
            <person name="Miyauchi S."/>
            <person name="Poulain J."/>
            <person name="Riccioni C."/>
            <person name="Rubini A."/>
            <person name="Sitrit Y."/>
            <person name="Splivallo R."/>
            <person name="Traeger S."/>
            <person name="Wang M."/>
            <person name="Zifcakova L."/>
            <person name="Wipf D."/>
            <person name="Zambonelli A."/>
            <person name="Paolocci F."/>
            <person name="Nowrousian M."/>
            <person name="Ottonello S."/>
            <person name="Baldrian P."/>
            <person name="Spatafora J.W."/>
            <person name="Henrissat B."/>
            <person name="Nagy L.G."/>
            <person name="Aury J.M."/>
            <person name="Wincker P."/>
            <person name="Grigoriev I.V."/>
            <person name="Bonfante P."/>
            <person name="Martin F.M."/>
        </authorList>
    </citation>
    <scope>NUCLEOTIDE SEQUENCE [LARGE SCALE GENOMIC DNA]</scope>
    <source>
        <strain evidence="3 4">CCBAS932</strain>
    </source>
</reference>
<gene>
    <name evidence="3" type="ORF">P167DRAFT_555872</name>
</gene>
<dbReference type="EMBL" id="ML119192">
    <property type="protein sequence ID" value="RPB07181.1"/>
    <property type="molecule type" value="Genomic_DNA"/>
</dbReference>
<evidence type="ECO:0000313" key="4">
    <source>
        <dbReference type="Proteomes" id="UP000277580"/>
    </source>
</evidence>
<dbReference type="STRING" id="1392247.A0A3N4KFR6"/>
<organism evidence="3 4">
    <name type="scientific">Morchella conica CCBAS932</name>
    <dbReference type="NCBI Taxonomy" id="1392247"/>
    <lineage>
        <taxon>Eukaryota</taxon>
        <taxon>Fungi</taxon>
        <taxon>Dikarya</taxon>
        <taxon>Ascomycota</taxon>
        <taxon>Pezizomycotina</taxon>
        <taxon>Pezizomycetes</taxon>
        <taxon>Pezizales</taxon>
        <taxon>Morchellaceae</taxon>
        <taxon>Morchella</taxon>
    </lineage>
</organism>
<sequence>MASNRSHFRNVHFYDSTKAGDALGGLIQNGSVTESRIILVTETPIRVQERASGHIVSMSDNSLQPGAYDIYCDSDDEEWIKRIISNFSGREDTFRDGIRNRDGRCVISAHIFPLEKENLWIEWNYRKWITDKDTVRVSKINSLQNGFLLREHVHSLFDQYLVSVNPDDNYKIVVFDVDLDGMDGWTLDPVCCDEADPHFMSDKLLRWHFRQSNNFVGKDMRKEIREGPCAK</sequence>
<evidence type="ECO:0000313" key="3">
    <source>
        <dbReference type="EMBL" id="RPB07181.1"/>
    </source>
</evidence>
<dbReference type="InParanoid" id="A0A3N4KFR6"/>
<protein>
    <submittedName>
        <fullName evidence="3">Uncharacterized protein</fullName>
    </submittedName>
</protein>
<feature type="domain" description="HNH nuclease" evidence="1">
    <location>
        <begin position="105"/>
        <end position="165"/>
    </location>
</feature>
<keyword evidence="4" id="KW-1185">Reference proteome</keyword>
<feature type="domain" description="DUF7881" evidence="2">
    <location>
        <begin position="9"/>
        <end position="74"/>
    </location>
</feature>
<evidence type="ECO:0000259" key="2">
    <source>
        <dbReference type="Pfam" id="PF25324"/>
    </source>
</evidence>
<dbReference type="InterPro" id="IPR057203">
    <property type="entry name" value="DUF7881"/>
</dbReference>
<proteinExistence type="predicted"/>
<dbReference type="OrthoDB" id="2142759at2759"/>
<dbReference type="Pfam" id="PF25324">
    <property type="entry name" value="DUF7881"/>
    <property type="match status" value="1"/>
</dbReference>
<dbReference type="InterPro" id="IPR003615">
    <property type="entry name" value="HNH_nuc"/>
</dbReference>